<keyword evidence="3" id="KW-1185">Reference proteome</keyword>
<dbReference type="Proteomes" id="UP001332192">
    <property type="component" value="Chromosome"/>
</dbReference>
<organism evidence="2 3">
    <name type="scientific">Carboxydichorda subterranea</name>
    <dbReference type="NCBI Taxonomy" id="3109565"/>
    <lineage>
        <taxon>Bacteria</taxon>
        <taxon>Bacillati</taxon>
        <taxon>Bacillota</taxon>
        <taxon>Limnochordia</taxon>
        <taxon>Limnochordales</taxon>
        <taxon>Geochordaceae</taxon>
        <taxon>Carboxydichorda</taxon>
    </lineage>
</organism>
<protein>
    <recommendedName>
        <fullName evidence="1">YkoP-like domain-containing protein</fullName>
    </recommendedName>
</protein>
<evidence type="ECO:0000313" key="2">
    <source>
        <dbReference type="EMBL" id="WRP16685.1"/>
    </source>
</evidence>
<dbReference type="RefSeq" id="WP_324715957.1">
    <property type="nucleotide sequence ID" value="NZ_CP141615.1"/>
</dbReference>
<feature type="domain" description="YkoP-like" evidence="1">
    <location>
        <begin position="24"/>
        <end position="204"/>
    </location>
</feature>
<dbReference type="Pfam" id="PF22790">
    <property type="entry name" value="YkoP"/>
    <property type="match status" value="1"/>
</dbReference>
<reference evidence="2 3" key="1">
    <citation type="journal article" date="2024" name="Front. Microbiol.">
        <title>Novel thermophilic genera Geochorda gen. nov. and Carboxydochorda gen. nov. from the deep terrestrial subsurface reveal the ecophysiological diversity in the class Limnochordia.</title>
        <authorList>
            <person name="Karnachuk O.V."/>
            <person name="Lukina A.P."/>
            <person name="Avakyan M.R."/>
            <person name="Kadnikov V.V."/>
            <person name="Begmatov S."/>
            <person name="Beletsky A.V."/>
            <person name="Vlasova K.G."/>
            <person name="Novikov A.A."/>
            <person name="Shcherbakova V.A."/>
            <person name="Mardanov A.V."/>
            <person name="Ravin N.V."/>
        </authorList>
    </citation>
    <scope>NUCLEOTIDE SEQUENCE [LARGE SCALE GENOMIC DNA]</scope>
    <source>
        <strain evidence="2 3">L945</strain>
    </source>
</reference>
<evidence type="ECO:0000313" key="3">
    <source>
        <dbReference type="Proteomes" id="UP001332192"/>
    </source>
</evidence>
<accession>A0ABZ1BVZ1</accession>
<evidence type="ECO:0000259" key="1">
    <source>
        <dbReference type="Pfam" id="PF22790"/>
    </source>
</evidence>
<dbReference type="EMBL" id="CP141615">
    <property type="protein sequence ID" value="WRP16685.1"/>
    <property type="molecule type" value="Genomic_DNA"/>
</dbReference>
<name>A0ABZ1BVZ1_9FIRM</name>
<proteinExistence type="predicted"/>
<gene>
    <name evidence="2" type="ORF">U7230_11365</name>
</gene>
<sequence>MTADPAVRRRSRERVTASFSPLQRALAALWSGWEWLFGRLYRLYELPGDPLRVVRFGFRRWDGEETRLRDGTLIRPGEWVAEVHINSPRVMQEWAAAGGSPLALITTLSRHLKESFSRFAVEMQAGRLPVEVRGLYGKTLLHRAVGRVGFEVHDLPQDRSARWLARYERWLLALYHPGGLRHAASAPDTLKVAWMSSSELLRRYGRPGSPEA</sequence>
<dbReference type="InterPro" id="IPR054467">
    <property type="entry name" value="YkoP-like_dom"/>
</dbReference>